<dbReference type="GeneID" id="37032076"/>
<evidence type="ECO:0000256" key="2">
    <source>
        <dbReference type="SAM" id="SignalP"/>
    </source>
</evidence>
<accession>A0A316VYE9</accession>
<feature type="chain" id="PRO_5016330449" description="C2H2-type domain-containing protein" evidence="2">
    <location>
        <begin position="21"/>
        <end position="88"/>
    </location>
</feature>
<sequence>MALEGMLRASLLWIVKTSRAVGDSCSKGSAVKPHHDWNSSTPPKKCRCCGLEYASRQAIGGHCRAIDEALRELFQPDRSLLGHLGGRP</sequence>
<dbReference type="RefSeq" id="XP_025369639.1">
    <property type="nucleotide sequence ID" value="XM_025510206.1"/>
</dbReference>
<reference evidence="3 4" key="1">
    <citation type="journal article" date="2018" name="Mol. Biol. Evol.">
        <title>Broad Genomic Sampling Reveals a Smut Pathogenic Ancestry of the Fungal Clade Ustilaginomycotina.</title>
        <authorList>
            <person name="Kijpornyongpan T."/>
            <person name="Mondo S.J."/>
            <person name="Barry K."/>
            <person name="Sandor L."/>
            <person name="Lee J."/>
            <person name="Lipzen A."/>
            <person name="Pangilinan J."/>
            <person name="LaButti K."/>
            <person name="Hainaut M."/>
            <person name="Henrissat B."/>
            <person name="Grigoriev I.V."/>
            <person name="Spatafora J.W."/>
            <person name="Aime M.C."/>
        </authorList>
    </citation>
    <scope>NUCLEOTIDE SEQUENCE [LARGE SCALE GENOMIC DNA]</scope>
    <source>
        <strain evidence="3 4">MCA 4658</strain>
    </source>
</reference>
<dbReference type="Proteomes" id="UP000245783">
    <property type="component" value="Unassembled WGS sequence"/>
</dbReference>
<evidence type="ECO:0000313" key="4">
    <source>
        <dbReference type="Proteomes" id="UP000245783"/>
    </source>
</evidence>
<dbReference type="AlphaFoldDB" id="A0A316VYE9"/>
<feature type="region of interest" description="Disordered" evidence="1">
    <location>
        <begin position="23"/>
        <end position="43"/>
    </location>
</feature>
<proteinExistence type="predicted"/>
<keyword evidence="2" id="KW-0732">Signal</keyword>
<dbReference type="EMBL" id="KZ819379">
    <property type="protein sequence ID" value="PWN42479.1"/>
    <property type="molecule type" value="Genomic_DNA"/>
</dbReference>
<gene>
    <name evidence="3" type="ORF">IE81DRAFT_124405</name>
</gene>
<feature type="signal peptide" evidence="2">
    <location>
        <begin position="1"/>
        <end position="20"/>
    </location>
</feature>
<keyword evidence="4" id="KW-1185">Reference proteome</keyword>
<organism evidence="3 4">
    <name type="scientific">Ceraceosorus guamensis</name>
    <dbReference type="NCBI Taxonomy" id="1522189"/>
    <lineage>
        <taxon>Eukaryota</taxon>
        <taxon>Fungi</taxon>
        <taxon>Dikarya</taxon>
        <taxon>Basidiomycota</taxon>
        <taxon>Ustilaginomycotina</taxon>
        <taxon>Exobasidiomycetes</taxon>
        <taxon>Ceraceosorales</taxon>
        <taxon>Ceraceosoraceae</taxon>
        <taxon>Ceraceosorus</taxon>
    </lineage>
</organism>
<evidence type="ECO:0000256" key="1">
    <source>
        <dbReference type="SAM" id="MobiDB-lite"/>
    </source>
</evidence>
<name>A0A316VYE9_9BASI</name>
<evidence type="ECO:0008006" key="5">
    <source>
        <dbReference type="Google" id="ProtNLM"/>
    </source>
</evidence>
<dbReference type="InParanoid" id="A0A316VYE9"/>
<protein>
    <recommendedName>
        <fullName evidence="5">C2H2-type domain-containing protein</fullName>
    </recommendedName>
</protein>
<evidence type="ECO:0000313" key="3">
    <source>
        <dbReference type="EMBL" id="PWN42479.1"/>
    </source>
</evidence>